<dbReference type="EMBL" id="MAYF01000111">
    <property type="protein sequence ID" value="OCA79186.1"/>
    <property type="molecule type" value="Genomic_DNA"/>
</dbReference>
<accession>A0ABX2X6Z9</accession>
<proteinExistence type="predicted"/>
<dbReference type="Gene3D" id="2.30.30.40">
    <property type="entry name" value="SH3 Domains"/>
    <property type="match status" value="1"/>
</dbReference>
<evidence type="ECO:0000313" key="1">
    <source>
        <dbReference type="EMBL" id="OCA79186.1"/>
    </source>
</evidence>
<gene>
    <name evidence="1" type="ORF">BBH99_19815</name>
</gene>
<dbReference type="Proteomes" id="UP000093508">
    <property type="component" value="Unassembled WGS sequence"/>
</dbReference>
<keyword evidence="2" id="KW-1185">Reference proteome</keyword>
<dbReference type="RefSeq" id="WP_066694255.1">
    <property type="nucleotide sequence ID" value="NZ_FRBM01000003.1"/>
</dbReference>
<evidence type="ECO:0000313" key="2">
    <source>
        <dbReference type="Proteomes" id="UP000093508"/>
    </source>
</evidence>
<sequence length="271" mass="31066">MSFRRYLSKEEMKLETGSYWSMINDYLQVTSSLFLPASSLFTIFAQNKHSLKTKKIFLLTACLSIQLSFAQFAKVIDKDGYVNIRENADANSKIIGKINSDEIVYIFEADNKNWANVSNGYIHNSRLKYIQTYQAVPPTVRDANKAIFKSGNIKVNIVSGKFNFKENEKDFTSTLNGDYYKEQQVWGIDRTIPKTHYISITAQIGDKTIQIPEKEIENLFEVNNKSTTCYYDRINDILYISMLNSDGAGTYAALFTIEKGEYKGRTLEIPF</sequence>
<name>A0ABX2X6Z9_9FLAO</name>
<organism evidence="1 2">
    <name type="scientific">Chryseobacterium contaminans</name>
    <dbReference type="NCBI Taxonomy" id="1423959"/>
    <lineage>
        <taxon>Bacteria</taxon>
        <taxon>Pseudomonadati</taxon>
        <taxon>Bacteroidota</taxon>
        <taxon>Flavobacteriia</taxon>
        <taxon>Flavobacteriales</taxon>
        <taxon>Weeksellaceae</taxon>
        <taxon>Chryseobacterium group</taxon>
        <taxon>Chryseobacterium</taxon>
    </lineage>
</organism>
<protein>
    <recommendedName>
        <fullName evidence="3">SH3 domain-containing protein</fullName>
    </recommendedName>
</protein>
<evidence type="ECO:0008006" key="3">
    <source>
        <dbReference type="Google" id="ProtNLM"/>
    </source>
</evidence>
<reference evidence="1 2" key="1">
    <citation type="submission" date="2016-07" db="EMBL/GenBank/DDBJ databases">
        <authorList>
            <person name="Jeong J.-J."/>
            <person name="Kim D.W."/>
            <person name="Sang M.K."/>
            <person name="Choi I.-G."/>
            <person name="Kim K.D."/>
        </authorList>
    </citation>
    <scope>NUCLEOTIDE SEQUENCE [LARGE SCALE GENOMIC DNA]</scope>
    <source>
        <strain evidence="1 2">C-26</strain>
    </source>
</reference>
<comment type="caution">
    <text evidence="1">The sequence shown here is derived from an EMBL/GenBank/DDBJ whole genome shotgun (WGS) entry which is preliminary data.</text>
</comment>